<dbReference type="GO" id="GO:0005524">
    <property type="term" value="F:ATP binding"/>
    <property type="evidence" value="ECO:0007669"/>
    <property type="project" value="UniProtKB-UniRule"/>
</dbReference>
<evidence type="ECO:0000256" key="3">
    <source>
        <dbReference type="ARBA" id="ARBA00022741"/>
    </source>
</evidence>
<keyword evidence="3 6" id="KW-0547">Nucleotide-binding</keyword>
<evidence type="ECO:0000259" key="8">
    <source>
        <dbReference type="PROSITE" id="PS50011"/>
    </source>
</evidence>
<dbReference type="PROSITE" id="PS00107">
    <property type="entry name" value="PROTEIN_KINASE_ATP"/>
    <property type="match status" value="1"/>
</dbReference>
<dbReference type="InterPro" id="IPR011009">
    <property type="entry name" value="Kinase-like_dom_sf"/>
</dbReference>
<dbReference type="InterPro" id="IPR000719">
    <property type="entry name" value="Prot_kinase_dom"/>
</dbReference>
<keyword evidence="2" id="KW-0808">Transferase</keyword>
<comment type="similarity">
    <text evidence="7">Belongs to the protein kinase superfamily.</text>
</comment>
<dbReference type="GO" id="GO:0005634">
    <property type="term" value="C:nucleus"/>
    <property type="evidence" value="ECO:0007669"/>
    <property type="project" value="TreeGrafter"/>
</dbReference>
<dbReference type="GO" id="GO:0005737">
    <property type="term" value="C:cytoplasm"/>
    <property type="evidence" value="ECO:0007669"/>
    <property type="project" value="TreeGrafter"/>
</dbReference>
<evidence type="ECO:0000256" key="5">
    <source>
        <dbReference type="ARBA" id="ARBA00022840"/>
    </source>
</evidence>
<accession>A0A3P9DCP9</accession>
<name>A0A3P9DCP9_9CICH</name>
<keyword evidence="4" id="KW-0418">Kinase</keyword>
<keyword evidence="10" id="KW-1185">Reference proteome</keyword>
<dbReference type="Pfam" id="PF00069">
    <property type="entry name" value="Pkinase"/>
    <property type="match status" value="1"/>
</dbReference>
<feature type="domain" description="Protein kinase" evidence="8">
    <location>
        <begin position="63"/>
        <end position="335"/>
    </location>
</feature>
<sequence length="426" mass="47553">TILHKQARVCPSSWKSHGLQKFSCSFQNSVEFPQKGDINTSANPSASEDDLQITEGTILGDHHVVEAFLGEGGFGLVTRCRDTKNNKTVAIKVNKSDPEILLQAKLEIFILEQLRRLDPDRCNIVEWNDYFLDGQRICLNFELLDQSLWDYIGDRNNQGLPMRELRPILHQLANALFHLGSVGIVHADLKPGNIMVLNHSESPVKVKLIDFGLACPASAVIPGDRVGTIGYCAPEVMLGIPYHEAIDMWSLGLVAVELATGVPLYPGEDDYDTHYRSKETRYIKLKCLDDLEKLLKVRRGPENGQTLFVRLIKEMLALDANLRITPSEVLKHPFFHPGLSRRTPCTDMNSTGGQNLCSLSSNHRLGGQNSRGVEILVEKKPKTITSTKKSNESEAPSAVCVWKCKSPTLLSFRDQTRSGVFRVVWP</sequence>
<proteinExistence type="inferred from homology"/>
<dbReference type="InterPro" id="IPR017441">
    <property type="entry name" value="Protein_kinase_ATP_BS"/>
</dbReference>
<evidence type="ECO:0000313" key="9">
    <source>
        <dbReference type="Ensembl" id="ENSMZEP00005032460.1"/>
    </source>
</evidence>
<evidence type="ECO:0000256" key="6">
    <source>
        <dbReference type="PROSITE-ProRule" id="PRU10141"/>
    </source>
</evidence>
<dbReference type="AlphaFoldDB" id="A0A3P9DCP9"/>
<dbReference type="Gene3D" id="1.10.510.10">
    <property type="entry name" value="Transferase(Phosphotransferase) domain 1"/>
    <property type="match status" value="1"/>
</dbReference>
<dbReference type="GeneTree" id="ENSGT00940000164472"/>
<dbReference type="Proteomes" id="UP000265160">
    <property type="component" value="Unplaced"/>
</dbReference>
<keyword evidence="1 7" id="KW-0723">Serine/threonine-protein kinase</keyword>
<dbReference type="GO" id="GO:0004713">
    <property type="term" value="F:protein tyrosine kinase activity"/>
    <property type="evidence" value="ECO:0007669"/>
    <property type="project" value="TreeGrafter"/>
</dbReference>
<dbReference type="PANTHER" id="PTHR24058:SF17">
    <property type="entry name" value="HOMEODOMAIN INTERACTING PROTEIN KINASE, ISOFORM D"/>
    <property type="match status" value="1"/>
</dbReference>
<evidence type="ECO:0000313" key="10">
    <source>
        <dbReference type="Proteomes" id="UP000265160"/>
    </source>
</evidence>
<dbReference type="Gene3D" id="3.30.200.20">
    <property type="entry name" value="Phosphorylase Kinase, domain 1"/>
    <property type="match status" value="1"/>
</dbReference>
<evidence type="ECO:0000256" key="1">
    <source>
        <dbReference type="ARBA" id="ARBA00022527"/>
    </source>
</evidence>
<dbReference type="PROSITE" id="PS50011">
    <property type="entry name" value="PROTEIN_KINASE_DOM"/>
    <property type="match status" value="1"/>
</dbReference>
<dbReference type="Ensembl" id="ENSMZET00005033508.1">
    <property type="protein sequence ID" value="ENSMZEP00005032460.1"/>
    <property type="gene ID" value="ENSMZEG00005024048.1"/>
</dbReference>
<dbReference type="PROSITE" id="PS00108">
    <property type="entry name" value="PROTEIN_KINASE_ST"/>
    <property type="match status" value="1"/>
</dbReference>
<dbReference type="InterPro" id="IPR008271">
    <property type="entry name" value="Ser/Thr_kinase_AS"/>
</dbReference>
<evidence type="ECO:0000256" key="7">
    <source>
        <dbReference type="RuleBase" id="RU000304"/>
    </source>
</evidence>
<dbReference type="GO" id="GO:0004674">
    <property type="term" value="F:protein serine/threonine kinase activity"/>
    <property type="evidence" value="ECO:0007669"/>
    <property type="project" value="UniProtKB-KW"/>
</dbReference>
<dbReference type="SUPFAM" id="SSF56112">
    <property type="entry name" value="Protein kinase-like (PK-like)"/>
    <property type="match status" value="1"/>
</dbReference>
<dbReference type="SMART" id="SM00220">
    <property type="entry name" value="S_TKc"/>
    <property type="match status" value="1"/>
</dbReference>
<keyword evidence="5 6" id="KW-0067">ATP-binding</keyword>
<feature type="binding site" evidence="6">
    <location>
        <position position="92"/>
    </location>
    <ligand>
        <name>ATP</name>
        <dbReference type="ChEBI" id="CHEBI:30616"/>
    </ligand>
</feature>
<protein>
    <recommendedName>
        <fullName evidence="8">Protein kinase domain-containing protein</fullName>
    </recommendedName>
</protein>
<dbReference type="PANTHER" id="PTHR24058">
    <property type="entry name" value="DUAL SPECIFICITY PROTEIN KINASE"/>
    <property type="match status" value="1"/>
</dbReference>
<evidence type="ECO:0000256" key="2">
    <source>
        <dbReference type="ARBA" id="ARBA00022679"/>
    </source>
</evidence>
<evidence type="ECO:0000256" key="4">
    <source>
        <dbReference type="ARBA" id="ARBA00022777"/>
    </source>
</evidence>
<reference evidence="9" key="2">
    <citation type="submission" date="2025-09" db="UniProtKB">
        <authorList>
            <consortium name="Ensembl"/>
        </authorList>
    </citation>
    <scope>IDENTIFICATION</scope>
</reference>
<dbReference type="InterPro" id="IPR050494">
    <property type="entry name" value="Ser_Thr_dual-spec_kinase"/>
</dbReference>
<reference evidence="9" key="1">
    <citation type="submission" date="2025-08" db="UniProtKB">
        <authorList>
            <consortium name="Ensembl"/>
        </authorList>
    </citation>
    <scope>IDENTIFICATION</scope>
</reference>
<organism evidence="9 10">
    <name type="scientific">Maylandia zebra</name>
    <name type="common">zebra mbuna</name>
    <dbReference type="NCBI Taxonomy" id="106582"/>
    <lineage>
        <taxon>Eukaryota</taxon>
        <taxon>Metazoa</taxon>
        <taxon>Chordata</taxon>
        <taxon>Craniata</taxon>
        <taxon>Vertebrata</taxon>
        <taxon>Euteleostomi</taxon>
        <taxon>Actinopterygii</taxon>
        <taxon>Neopterygii</taxon>
        <taxon>Teleostei</taxon>
        <taxon>Neoteleostei</taxon>
        <taxon>Acanthomorphata</taxon>
        <taxon>Ovalentaria</taxon>
        <taxon>Cichlomorphae</taxon>
        <taxon>Cichliformes</taxon>
        <taxon>Cichlidae</taxon>
        <taxon>African cichlids</taxon>
        <taxon>Pseudocrenilabrinae</taxon>
        <taxon>Haplochromini</taxon>
        <taxon>Maylandia</taxon>
        <taxon>Maylandia zebra complex</taxon>
    </lineage>
</organism>